<evidence type="ECO:0000313" key="2">
    <source>
        <dbReference type="EMBL" id="CAL5222607.1"/>
    </source>
</evidence>
<organism evidence="2 3">
    <name type="scientific">Coccomyxa viridis</name>
    <dbReference type="NCBI Taxonomy" id="1274662"/>
    <lineage>
        <taxon>Eukaryota</taxon>
        <taxon>Viridiplantae</taxon>
        <taxon>Chlorophyta</taxon>
        <taxon>core chlorophytes</taxon>
        <taxon>Trebouxiophyceae</taxon>
        <taxon>Trebouxiophyceae incertae sedis</taxon>
        <taxon>Coccomyxaceae</taxon>
        <taxon>Coccomyxa</taxon>
    </lineage>
</organism>
<name>A0ABP1FWT4_9CHLO</name>
<feature type="region of interest" description="Disordered" evidence="1">
    <location>
        <begin position="36"/>
        <end position="77"/>
    </location>
</feature>
<sequence>MVAEMLELPNDLLLLIARQADGSGKAMGVEQDTACMQTEPDHERTSVPCPMRWGRSNEAGIGRADETAHPGAEYLWE</sequence>
<proteinExistence type="predicted"/>
<reference evidence="2 3" key="1">
    <citation type="submission" date="2024-06" db="EMBL/GenBank/DDBJ databases">
        <authorList>
            <person name="Kraege A."/>
            <person name="Thomma B."/>
        </authorList>
    </citation>
    <scope>NUCLEOTIDE SEQUENCE [LARGE SCALE GENOMIC DNA]</scope>
</reference>
<keyword evidence="3" id="KW-1185">Reference proteome</keyword>
<accession>A0ABP1FWT4</accession>
<comment type="caution">
    <text evidence="2">The sequence shown here is derived from an EMBL/GenBank/DDBJ whole genome shotgun (WGS) entry which is preliminary data.</text>
</comment>
<evidence type="ECO:0000313" key="3">
    <source>
        <dbReference type="Proteomes" id="UP001497392"/>
    </source>
</evidence>
<dbReference type="EMBL" id="CAXHTA020000007">
    <property type="protein sequence ID" value="CAL5222607.1"/>
    <property type="molecule type" value="Genomic_DNA"/>
</dbReference>
<evidence type="ECO:0000256" key="1">
    <source>
        <dbReference type="SAM" id="MobiDB-lite"/>
    </source>
</evidence>
<gene>
    <name evidence="2" type="primary">g5000</name>
    <name evidence="2" type="ORF">VP750_LOCUS4266</name>
</gene>
<protein>
    <submittedName>
        <fullName evidence="2">G5000 protein</fullName>
    </submittedName>
</protein>
<dbReference type="Proteomes" id="UP001497392">
    <property type="component" value="Unassembled WGS sequence"/>
</dbReference>